<accession>A0AA50H4L9</accession>
<sequence>MQSVDIDAAARRLNASYRLVEREEIYDSGFRLPNARDLLKYARVSVTLADRVRLLGLLDQEGSLPMSDCLGAIRNTEPVAAIASMILHRFIDVELDEAILGPETMVRRIRG</sequence>
<gene>
    <name evidence="1" type="ORF">Q9313_02260</name>
</gene>
<name>A0AA50H4L9_9HYPH</name>
<proteinExistence type="predicted"/>
<evidence type="ECO:0000313" key="1">
    <source>
        <dbReference type="EMBL" id="WLR97874.1"/>
    </source>
</evidence>
<dbReference type="AlphaFoldDB" id="A0AA50H4L9"/>
<reference evidence="1 2" key="1">
    <citation type="submission" date="2023-08" db="EMBL/GenBank/DDBJ databases">
        <title>Pathogen: clinical or host-associated sample.</title>
        <authorList>
            <person name="Hergert J."/>
            <person name="Casey R."/>
            <person name="Wagner J."/>
            <person name="Young E.L."/>
            <person name="Oakeson K.F."/>
        </authorList>
    </citation>
    <scope>NUCLEOTIDE SEQUENCE [LARGE SCALE GENOMIC DNA]</scope>
    <source>
        <strain evidence="1 2">1760953</strain>
    </source>
</reference>
<protein>
    <submittedName>
        <fullName evidence="1">Uncharacterized protein</fullName>
    </submittedName>
</protein>
<dbReference type="Proteomes" id="UP001234585">
    <property type="component" value="Chromosome"/>
</dbReference>
<organism evidence="1 2">
    <name type="scientific">Shinella sumterensis</name>
    <dbReference type="NCBI Taxonomy" id="1967501"/>
    <lineage>
        <taxon>Bacteria</taxon>
        <taxon>Pseudomonadati</taxon>
        <taxon>Pseudomonadota</taxon>
        <taxon>Alphaproteobacteria</taxon>
        <taxon>Hyphomicrobiales</taxon>
        <taxon>Rhizobiaceae</taxon>
        <taxon>Shinella</taxon>
    </lineage>
</organism>
<evidence type="ECO:0000313" key="2">
    <source>
        <dbReference type="Proteomes" id="UP001234585"/>
    </source>
</evidence>
<dbReference type="RefSeq" id="WP_306037790.1">
    <property type="nucleotide sequence ID" value="NZ_CP132302.1"/>
</dbReference>
<dbReference type="EMBL" id="CP132302">
    <property type="protein sequence ID" value="WLR97874.1"/>
    <property type="molecule type" value="Genomic_DNA"/>
</dbReference>
<keyword evidence="2" id="KW-1185">Reference proteome</keyword>